<name>A0A1G4KEP1_9SACH</name>
<dbReference type="PANTHER" id="PTHR43625">
    <property type="entry name" value="AFLATOXIN B1 ALDEHYDE REDUCTASE"/>
    <property type="match status" value="1"/>
</dbReference>
<dbReference type="InterPro" id="IPR050791">
    <property type="entry name" value="Aldo-Keto_reductase"/>
</dbReference>
<dbReference type="AlphaFoldDB" id="A0A1G4KEP1"/>
<reference evidence="4" key="1">
    <citation type="submission" date="2016-03" db="EMBL/GenBank/DDBJ databases">
        <authorList>
            <person name="Devillers H."/>
        </authorList>
    </citation>
    <scope>NUCLEOTIDE SEQUENCE [LARGE SCALE GENOMIC DNA]</scope>
</reference>
<dbReference type="EMBL" id="LT598468">
    <property type="protein sequence ID" value="SCV03019.1"/>
    <property type="molecule type" value="Genomic_DNA"/>
</dbReference>
<dbReference type="Proteomes" id="UP000191024">
    <property type="component" value="Chromosome H"/>
</dbReference>
<dbReference type="SUPFAM" id="SSF51430">
    <property type="entry name" value="NAD(P)-linked oxidoreductase"/>
    <property type="match status" value="1"/>
</dbReference>
<sequence>MLNAKELRELHFKIPTGYGLMGHTWRSEPTRKEQSFKAIDEAVELSGEIGLYNIGEFYGPEFSNLHLARDYLKARPQNRSKMIFNCKGSIDVPSLKPKGSYADVTKSIETCVEHFGGPIDIYEVARIDAELAGDKLYPRETFDAMVDAIKRGLIGGISLSEVTAEQIRAIHADYGQYLCSVEIEVSLFSRDNIFNGVLDACNELGLPVLCYSPLGRGLLTGNIAGLKDIPEGDFRLRLKRFQGDSMNSNLLLVEFLKREIVAKSKTGITLPQVALGWVRSLNEKYTGTHLLPIPGGSTAARVSENMALKKLSPEELSKINEFLSGFTTVGGRYEMAE</sequence>
<gene>
    <name evidence="3" type="ORF">LAMI_0H04830G</name>
</gene>
<dbReference type="GO" id="GO:0005737">
    <property type="term" value="C:cytoplasm"/>
    <property type="evidence" value="ECO:0007669"/>
    <property type="project" value="TreeGrafter"/>
</dbReference>
<dbReference type="InterPro" id="IPR036812">
    <property type="entry name" value="NAD(P)_OxRdtase_dom_sf"/>
</dbReference>
<evidence type="ECO:0000259" key="2">
    <source>
        <dbReference type="Pfam" id="PF00248"/>
    </source>
</evidence>
<dbReference type="Gene3D" id="3.20.20.100">
    <property type="entry name" value="NADP-dependent oxidoreductase domain"/>
    <property type="match status" value="1"/>
</dbReference>
<organism evidence="3 4">
    <name type="scientific">Lachancea mirantina</name>
    <dbReference type="NCBI Taxonomy" id="1230905"/>
    <lineage>
        <taxon>Eukaryota</taxon>
        <taxon>Fungi</taxon>
        <taxon>Dikarya</taxon>
        <taxon>Ascomycota</taxon>
        <taxon>Saccharomycotina</taxon>
        <taxon>Saccharomycetes</taxon>
        <taxon>Saccharomycetales</taxon>
        <taxon>Saccharomycetaceae</taxon>
        <taxon>Lachancea</taxon>
    </lineage>
</organism>
<dbReference type="PANTHER" id="PTHR43625:SF78">
    <property type="entry name" value="PYRIDOXAL REDUCTASE-RELATED"/>
    <property type="match status" value="1"/>
</dbReference>
<evidence type="ECO:0000313" key="4">
    <source>
        <dbReference type="Proteomes" id="UP000191024"/>
    </source>
</evidence>
<dbReference type="GO" id="GO:0016491">
    <property type="term" value="F:oxidoreductase activity"/>
    <property type="evidence" value="ECO:0007669"/>
    <property type="project" value="UniProtKB-KW"/>
</dbReference>
<dbReference type="Pfam" id="PF00248">
    <property type="entry name" value="Aldo_ket_red"/>
    <property type="match status" value="1"/>
</dbReference>
<dbReference type="InterPro" id="IPR023210">
    <property type="entry name" value="NADP_OxRdtase_dom"/>
</dbReference>
<protein>
    <submittedName>
        <fullName evidence="3">LAMI_0H04830g1_1</fullName>
    </submittedName>
</protein>
<evidence type="ECO:0000256" key="1">
    <source>
        <dbReference type="ARBA" id="ARBA00023002"/>
    </source>
</evidence>
<dbReference type="STRING" id="1230905.A0A1G4KEP1"/>
<dbReference type="OrthoDB" id="37537at2759"/>
<evidence type="ECO:0000313" key="3">
    <source>
        <dbReference type="EMBL" id="SCV03019.1"/>
    </source>
</evidence>
<feature type="domain" description="NADP-dependent oxidoreductase" evidence="2">
    <location>
        <begin position="17"/>
        <end position="322"/>
    </location>
</feature>
<keyword evidence="1" id="KW-0560">Oxidoreductase</keyword>
<proteinExistence type="predicted"/>
<dbReference type="CDD" id="cd19077">
    <property type="entry name" value="AKR_AKR8A1-2"/>
    <property type="match status" value="1"/>
</dbReference>
<accession>A0A1G4KEP1</accession>
<keyword evidence="4" id="KW-1185">Reference proteome</keyword>